<feature type="compositionally biased region" description="Basic and acidic residues" evidence="2">
    <location>
        <begin position="42"/>
        <end position="66"/>
    </location>
</feature>
<feature type="coiled-coil region" evidence="1">
    <location>
        <begin position="75"/>
        <end position="116"/>
    </location>
</feature>
<protein>
    <submittedName>
        <fullName evidence="3">Uncharacterized protein</fullName>
    </submittedName>
</protein>
<proteinExistence type="predicted"/>
<gene>
    <name evidence="3" type="ORF">CANARDRAFT_9256</name>
</gene>
<dbReference type="Proteomes" id="UP000094801">
    <property type="component" value="Unassembled WGS sequence"/>
</dbReference>
<feature type="coiled-coil region" evidence="1">
    <location>
        <begin position="10"/>
        <end position="37"/>
    </location>
</feature>
<sequence length="432" mass="50053">MSTSDLPSLLQDTLQIVKAMQKEQDDLKARLTAFESRESIDSSRLLHLEEMQRKDAEDTEKNKNDSESCLLHSMLNTKTEDLKQAQIDLATKEEELKQMTKKLDELKLHQKNLEAKKFFQSKSSKPAFSFSGNSKDSKAKQPSGTESAKPIFSFSGDSTFKLQQEDSKAKQPGFRFSGISENLEAKQPFGTKESTPTFVIPDYKSLRLNNIRRLFPKIKLDLDESGTSSAEELRRVTKYKPLPNLKLSGSKEELYDEQLLRIQKHLISSKIPERHWMQLILENYTTNESFGLQSQPCENWNDFMYQMFRIYPFFVKEDEIRCEFQTFTVDTKLPAKELLLTWIERGRELSGLQLFDIQRARYGRFLEESKLSKYSSDLDEIQDYDALVKHVKENVPAYVANPGLETIKNPKFCTLTNVPRIYYDSDCCELVE</sequence>
<keyword evidence="1" id="KW-0175">Coiled coil</keyword>
<accession>A0A1E4SW86</accession>
<keyword evidence="4" id="KW-1185">Reference proteome</keyword>
<reference evidence="4" key="1">
    <citation type="submission" date="2016-04" db="EMBL/GenBank/DDBJ databases">
        <title>Comparative genomics of biotechnologically important yeasts.</title>
        <authorList>
            <consortium name="DOE Joint Genome Institute"/>
            <person name="Riley R."/>
            <person name="Haridas S."/>
            <person name="Wolfe K.H."/>
            <person name="Lopes M.R."/>
            <person name="Hittinger C.T."/>
            <person name="Goker M."/>
            <person name="Salamov A."/>
            <person name="Wisecaver J."/>
            <person name="Long T.M."/>
            <person name="Aerts A.L."/>
            <person name="Barry K."/>
            <person name="Choi C."/>
            <person name="Clum A."/>
            <person name="Coughlan A.Y."/>
            <person name="Deshpande S."/>
            <person name="Douglass A.P."/>
            <person name="Hanson S.J."/>
            <person name="Klenk H.-P."/>
            <person name="Labutti K."/>
            <person name="Lapidus A."/>
            <person name="Lindquist E."/>
            <person name="Lipzen A."/>
            <person name="Meier-Kolthoff J.P."/>
            <person name="Ohm R.A."/>
            <person name="Otillar R.P."/>
            <person name="Pangilinan J."/>
            <person name="Peng Y."/>
            <person name="Rokas A."/>
            <person name="Rosa C.A."/>
            <person name="Scheuner C."/>
            <person name="Sibirny A.A."/>
            <person name="Slot J.C."/>
            <person name="Stielow J.B."/>
            <person name="Sun H."/>
            <person name="Kurtzman C.P."/>
            <person name="Blackwell M."/>
            <person name="Grigoriev I.V."/>
            <person name="Jeffries T.W."/>
        </authorList>
    </citation>
    <scope>NUCLEOTIDE SEQUENCE [LARGE SCALE GENOMIC DNA]</scope>
    <source>
        <strain evidence="4">NRRL YB-2248</strain>
    </source>
</reference>
<dbReference type="AlphaFoldDB" id="A0A1E4SW86"/>
<name>A0A1E4SW86_9ASCO</name>
<evidence type="ECO:0000256" key="1">
    <source>
        <dbReference type="SAM" id="Coils"/>
    </source>
</evidence>
<feature type="compositionally biased region" description="Polar residues" evidence="2">
    <location>
        <begin position="124"/>
        <end position="146"/>
    </location>
</feature>
<evidence type="ECO:0000313" key="3">
    <source>
        <dbReference type="EMBL" id="ODV83692.1"/>
    </source>
</evidence>
<feature type="region of interest" description="Disordered" evidence="2">
    <location>
        <begin position="42"/>
        <end position="67"/>
    </location>
</feature>
<feature type="region of interest" description="Disordered" evidence="2">
    <location>
        <begin position="124"/>
        <end position="152"/>
    </location>
</feature>
<organism evidence="3 4">
    <name type="scientific">[Candida] arabinofermentans NRRL YB-2248</name>
    <dbReference type="NCBI Taxonomy" id="983967"/>
    <lineage>
        <taxon>Eukaryota</taxon>
        <taxon>Fungi</taxon>
        <taxon>Dikarya</taxon>
        <taxon>Ascomycota</taxon>
        <taxon>Saccharomycotina</taxon>
        <taxon>Pichiomycetes</taxon>
        <taxon>Pichiales</taxon>
        <taxon>Pichiaceae</taxon>
        <taxon>Ogataea</taxon>
        <taxon>Ogataea/Candida clade</taxon>
    </lineage>
</organism>
<evidence type="ECO:0000313" key="4">
    <source>
        <dbReference type="Proteomes" id="UP000094801"/>
    </source>
</evidence>
<dbReference type="EMBL" id="KV453861">
    <property type="protein sequence ID" value="ODV83692.1"/>
    <property type="molecule type" value="Genomic_DNA"/>
</dbReference>
<evidence type="ECO:0000256" key="2">
    <source>
        <dbReference type="SAM" id="MobiDB-lite"/>
    </source>
</evidence>